<keyword evidence="7 10" id="KW-0733">Signal recognition particle</keyword>
<dbReference type="PANTHER" id="PTHR11564:SF5">
    <property type="entry name" value="SIGNAL RECOGNITION PARTICLE SUBUNIT SRP54"/>
    <property type="match status" value="1"/>
</dbReference>
<gene>
    <name evidence="10" type="primary">ffh</name>
    <name evidence="12" type="ORF">XW81_01810</name>
</gene>
<dbReference type="SMART" id="SM00963">
    <property type="entry name" value="SRP54_N"/>
    <property type="match status" value="1"/>
</dbReference>
<reference evidence="12 13" key="1">
    <citation type="submission" date="2015-04" db="EMBL/GenBank/DDBJ databases">
        <title>Buchnera aphidicola assembly.</title>
        <authorList>
            <person name="Zhang Y."/>
        </authorList>
    </citation>
    <scope>NUCLEOTIDE SEQUENCE [LARGE SCALE GENOMIC DNA]</scope>
    <source>
        <strain evidence="12 13">SC</strain>
    </source>
</reference>
<keyword evidence="6 10" id="KW-0342">GTP-binding</keyword>
<dbReference type="PATRIC" id="fig|118110.3.peg.364"/>
<feature type="binding site" evidence="10">
    <location>
        <begin position="248"/>
        <end position="251"/>
    </location>
    <ligand>
        <name>GTP</name>
        <dbReference type="ChEBI" id="CHEBI:37565"/>
    </ligand>
</feature>
<dbReference type="InterPro" id="IPR004125">
    <property type="entry name" value="Signal_recog_particle_SRP54_M"/>
</dbReference>
<dbReference type="InterPro" id="IPR004780">
    <property type="entry name" value="SRP"/>
</dbReference>
<evidence type="ECO:0000256" key="6">
    <source>
        <dbReference type="ARBA" id="ARBA00023134"/>
    </source>
</evidence>
<dbReference type="EMBL" id="CP011299">
    <property type="protein sequence ID" value="ANF17128.1"/>
    <property type="molecule type" value="Genomic_DNA"/>
</dbReference>
<keyword evidence="3 10" id="KW-0547">Nucleotide-binding</keyword>
<keyword evidence="5 10" id="KW-0694">RNA-binding</keyword>
<dbReference type="Pfam" id="PF02978">
    <property type="entry name" value="SRP_SPB"/>
    <property type="match status" value="1"/>
</dbReference>
<accession>A0A172WDS2</accession>
<dbReference type="RefSeq" id="WP_075474249.1">
    <property type="nucleotide sequence ID" value="NZ_CP011299.1"/>
</dbReference>
<comment type="domain">
    <text evidence="10">Composed of three domains: the N-terminal N domain, which is responsible for interactions with the ribosome, the central G domain, which binds GTP, and the C-terminal M domain, which binds the RNA and the signal sequence of the RNC.</text>
</comment>
<dbReference type="CDD" id="cd18539">
    <property type="entry name" value="SRP_G"/>
    <property type="match status" value="1"/>
</dbReference>
<dbReference type="InterPro" id="IPR013822">
    <property type="entry name" value="Signal_recog_particl_SRP54_hlx"/>
</dbReference>
<comment type="function">
    <text evidence="10">Involved in targeting and insertion of nascent membrane proteins into the cytoplasmic membrane. Binds to the hydrophobic signal sequence of the ribosome-nascent chain (RNC) as it emerges from the ribosomes. The SRP-RNC complex is then targeted to the cytoplasmic membrane where it interacts with the SRP receptor FtsY. Interaction with FtsY leads to the transfer of the RNC complex to the Sec translocase for insertion into the membrane, the hydrolysis of GTP by both Ffh and FtsY, and the dissociation of the SRP-FtsY complex into the individual components.</text>
</comment>
<dbReference type="SMART" id="SM00382">
    <property type="entry name" value="AAA"/>
    <property type="match status" value="1"/>
</dbReference>
<keyword evidence="2 10" id="KW-0963">Cytoplasm</keyword>
<dbReference type="Proteomes" id="UP000077654">
    <property type="component" value="Chromosome"/>
</dbReference>
<dbReference type="GO" id="GO:0006614">
    <property type="term" value="P:SRP-dependent cotranslational protein targeting to membrane"/>
    <property type="evidence" value="ECO:0007669"/>
    <property type="project" value="InterPro"/>
</dbReference>
<feature type="binding site" evidence="10">
    <location>
        <begin position="190"/>
        <end position="194"/>
    </location>
    <ligand>
        <name>GTP</name>
        <dbReference type="ChEBI" id="CHEBI:37565"/>
    </ligand>
</feature>
<dbReference type="PROSITE" id="PS00300">
    <property type="entry name" value="SRP54"/>
    <property type="match status" value="1"/>
</dbReference>
<organism evidence="12 13">
    <name type="scientific">Buchnera aphidicola subsp. Schlechtendalia chinensis</name>
    <dbReference type="NCBI Taxonomy" id="118110"/>
    <lineage>
        <taxon>Bacteria</taxon>
        <taxon>Pseudomonadati</taxon>
        <taxon>Pseudomonadota</taxon>
        <taxon>Gammaproteobacteria</taxon>
        <taxon>Enterobacterales</taxon>
        <taxon>Erwiniaceae</taxon>
        <taxon>Buchnera</taxon>
    </lineage>
</organism>
<comment type="subcellular location">
    <subcellularLocation>
        <location evidence="10">Cytoplasm</location>
    </subcellularLocation>
    <text evidence="10">The SRP-RNC complex is targeted to the cytoplasmic membrane.</text>
</comment>
<evidence type="ECO:0000256" key="7">
    <source>
        <dbReference type="ARBA" id="ARBA00023135"/>
    </source>
</evidence>
<dbReference type="SUPFAM" id="SSF47446">
    <property type="entry name" value="Signal peptide-binding domain"/>
    <property type="match status" value="1"/>
</dbReference>
<dbReference type="AlphaFoldDB" id="A0A172WDS2"/>
<dbReference type="GO" id="GO:0048500">
    <property type="term" value="C:signal recognition particle"/>
    <property type="evidence" value="ECO:0007669"/>
    <property type="project" value="UniProtKB-UniRule"/>
</dbReference>
<comment type="similarity">
    <text evidence="1 10">Belongs to the GTP-binding SRP family. SRP54 subfamily.</text>
</comment>
<comment type="subunit">
    <text evidence="10">Part of the signal recognition particle protein translocation system, which is composed of SRP and FtsY. SRP is a ribonucleoprotein composed of Ffh and a 4.5S RNA molecule.</text>
</comment>
<protein>
    <recommendedName>
        <fullName evidence="10">Signal recognition particle protein</fullName>
        <ecNumber evidence="10">3.6.5.4</ecNumber>
    </recommendedName>
    <alternativeName>
        <fullName evidence="10">Fifty-four homolog</fullName>
    </alternativeName>
</protein>
<dbReference type="GO" id="GO:0005525">
    <property type="term" value="F:GTP binding"/>
    <property type="evidence" value="ECO:0007669"/>
    <property type="project" value="UniProtKB-UniRule"/>
</dbReference>
<dbReference type="OrthoDB" id="9804720at2"/>
<evidence type="ECO:0000313" key="13">
    <source>
        <dbReference type="Proteomes" id="UP000077654"/>
    </source>
</evidence>
<dbReference type="Gene3D" id="1.20.120.140">
    <property type="entry name" value="Signal recognition particle SRP54, nucleotide-binding domain"/>
    <property type="match status" value="1"/>
</dbReference>
<feature type="binding site" evidence="10">
    <location>
        <begin position="107"/>
        <end position="114"/>
    </location>
    <ligand>
        <name>GTP</name>
        <dbReference type="ChEBI" id="CHEBI:37565"/>
    </ligand>
</feature>
<dbReference type="STRING" id="118110.XW81_01810"/>
<keyword evidence="4 10" id="KW-0378">Hydrolase</keyword>
<proteinExistence type="inferred from homology"/>
<evidence type="ECO:0000256" key="4">
    <source>
        <dbReference type="ARBA" id="ARBA00022801"/>
    </source>
</evidence>
<dbReference type="InterPro" id="IPR022941">
    <property type="entry name" value="SRP54"/>
</dbReference>
<dbReference type="InterPro" id="IPR000897">
    <property type="entry name" value="SRP54_GTPase_dom"/>
</dbReference>
<feature type="domain" description="SRP54-type proteins GTP-binding" evidence="11">
    <location>
        <begin position="269"/>
        <end position="282"/>
    </location>
</feature>
<evidence type="ECO:0000256" key="10">
    <source>
        <dbReference type="HAMAP-Rule" id="MF_00306"/>
    </source>
</evidence>
<dbReference type="SUPFAM" id="SSF52540">
    <property type="entry name" value="P-loop containing nucleoside triphosphate hydrolases"/>
    <property type="match status" value="1"/>
</dbReference>
<evidence type="ECO:0000313" key="12">
    <source>
        <dbReference type="EMBL" id="ANF17128.1"/>
    </source>
</evidence>
<dbReference type="InterPro" id="IPR036891">
    <property type="entry name" value="Signal_recog_part_SRP54_M_sf"/>
</dbReference>
<evidence type="ECO:0000259" key="11">
    <source>
        <dbReference type="PROSITE" id="PS00300"/>
    </source>
</evidence>
<dbReference type="HAMAP" id="MF_00306">
    <property type="entry name" value="SRP54"/>
    <property type="match status" value="1"/>
</dbReference>
<dbReference type="Pfam" id="PF00448">
    <property type="entry name" value="SRP54"/>
    <property type="match status" value="1"/>
</dbReference>
<dbReference type="SMART" id="SM00962">
    <property type="entry name" value="SRP54"/>
    <property type="match status" value="1"/>
</dbReference>
<dbReference type="PANTHER" id="PTHR11564">
    <property type="entry name" value="SIGNAL RECOGNITION PARTICLE 54K PROTEIN SRP54"/>
    <property type="match status" value="1"/>
</dbReference>
<comment type="catalytic activity">
    <reaction evidence="9 10">
        <text>GTP + H2O = GDP + phosphate + H(+)</text>
        <dbReference type="Rhea" id="RHEA:19669"/>
        <dbReference type="ChEBI" id="CHEBI:15377"/>
        <dbReference type="ChEBI" id="CHEBI:15378"/>
        <dbReference type="ChEBI" id="CHEBI:37565"/>
        <dbReference type="ChEBI" id="CHEBI:43474"/>
        <dbReference type="ChEBI" id="CHEBI:58189"/>
        <dbReference type="EC" id="3.6.5.4"/>
    </reaction>
</comment>
<evidence type="ECO:0000256" key="2">
    <source>
        <dbReference type="ARBA" id="ARBA00022490"/>
    </source>
</evidence>
<dbReference type="GO" id="GO:0008312">
    <property type="term" value="F:7S RNA binding"/>
    <property type="evidence" value="ECO:0007669"/>
    <property type="project" value="InterPro"/>
</dbReference>
<dbReference type="Pfam" id="PF02881">
    <property type="entry name" value="SRP54_N"/>
    <property type="match status" value="1"/>
</dbReference>
<dbReference type="InterPro" id="IPR042101">
    <property type="entry name" value="SRP54_N_sf"/>
</dbReference>
<keyword evidence="13" id="KW-1185">Reference proteome</keyword>
<evidence type="ECO:0000256" key="1">
    <source>
        <dbReference type="ARBA" id="ARBA00005450"/>
    </source>
</evidence>
<name>A0A172WDS2_BUCSC</name>
<evidence type="ECO:0000256" key="5">
    <source>
        <dbReference type="ARBA" id="ARBA00022884"/>
    </source>
</evidence>
<dbReference type="GO" id="GO:0003924">
    <property type="term" value="F:GTPase activity"/>
    <property type="evidence" value="ECO:0007669"/>
    <property type="project" value="UniProtKB-UniRule"/>
</dbReference>
<dbReference type="Gene3D" id="1.10.260.30">
    <property type="entry name" value="Signal recognition particle, SRP54 subunit, M-domain"/>
    <property type="match status" value="1"/>
</dbReference>
<evidence type="ECO:0000256" key="9">
    <source>
        <dbReference type="ARBA" id="ARBA00048027"/>
    </source>
</evidence>
<dbReference type="NCBIfam" id="TIGR00959">
    <property type="entry name" value="ffh"/>
    <property type="match status" value="1"/>
</dbReference>
<evidence type="ECO:0000256" key="3">
    <source>
        <dbReference type="ARBA" id="ARBA00022741"/>
    </source>
</evidence>
<dbReference type="InterPro" id="IPR036225">
    <property type="entry name" value="SRP/SRP_N"/>
</dbReference>
<dbReference type="Gene3D" id="3.40.50.300">
    <property type="entry name" value="P-loop containing nucleotide triphosphate hydrolases"/>
    <property type="match status" value="1"/>
</dbReference>
<dbReference type="InterPro" id="IPR027417">
    <property type="entry name" value="P-loop_NTPase"/>
</dbReference>
<evidence type="ECO:0000256" key="8">
    <source>
        <dbReference type="ARBA" id="ARBA00023274"/>
    </source>
</evidence>
<sequence>MFKNLTERFSKIFNKLSNQGKLTEKNIKETLREVEQALLEADVALSVVQNFTSSISKSCIGKSIEKSFTPGQELIKIVKQELIEILGKENNHLNLSTQNPSVIMIVGLQGHGKTTSIVKLGKMLKNTKNKKILLVSTDIYRPAAIKQLEVLSKKAKIDFYPSNIDQKPIQIVTKALEFAALKLYDILLIDTAGRLHTDKYMIDEVTNIQKKIQPIETLLVIDAMVGQDAINIVNNFNTNMSITGFIITKTDSDTRAGIALSMRFITKKPIKFISHGESLNEFEIFHPNRIVNRILGMGDMLSLIENIKNKINKENIKKFTHTIKSQNKFSYNDLLVQIQQIKKIGNVTKILNKLPKTGTIFKNIQYNINEQLLFKMETIIHSMTIEERKKPELIKGLRKRRIAKGSGISIQEINSLLKQFNNIKMMVNTIKKGGISKMMKGINKIVNNKSLRK</sequence>
<dbReference type="SUPFAM" id="SSF47364">
    <property type="entry name" value="Domain of the SRP/SRP receptor G-proteins"/>
    <property type="match status" value="1"/>
</dbReference>
<dbReference type="InterPro" id="IPR003593">
    <property type="entry name" value="AAA+_ATPase"/>
</dbReference>
<dbReference type="EC" id="3.6.5.4" evidence="10"/>
<keyword evidence="8 10" id="KW-0687">Ribonucleoprotein</keyword>